<proteinExistence type="predicted"/>
<dbReference type="AlphaFoldDB" id="A0A917JS78"/>
<dbReference type="EMBL" id="BAAAHC010000015">
    <property type="protein sequence ID" value="GAA0533434.1"/>
    <property type="molecule type" value="Genomic_DNA"/>
</dbReference>
<dbReference type="RefSeq" id="WP_188986855.1">
    <property type="nucleotide sequence ID" value="NZ_BAAAHC010000015.1"/>
</dbReference>
<dbReference type="Proteomes" id="UP000597989">
    <property type="component" value="Unassembled WGS sequence"/>
</dbReference>
<reference evidence="2 3" key="1">
    <citation type="journal article" date="2014" name="Int. J. Syst. Evol. Microbiol.">
        <title>Complete genome sequence of Corynebacterium casei LMG S-19264T (=DSM 44701T), isolated from a smear-ripened cheese.</title>
        <authorList>
            <consortium name="US DOE Joint Genome Institute (JGI-PGF)"/>
            <person name="Walter F."/>
            <person name="Albersmeier A."/>
            <person name="Kalinowski J."/>
            <person name="Ruckert C."/>
        </authorList>
    </citation>
    <scope>NUCLEOTIDE SEQUENCE [LARGE SCALE GENOMIC DNA]</scope>
    <source>
        <strain evidence="2 3">CGMCC 4.7206</strain>
    </source>
</reference>
<protein>
    <submittedName>
        <fullName evidence="2">Uncharacterized protein</fullName>
    </submittedName>
</protein>
<reference evidence="1" key="4">
    <citation type="submission" date="2023-12" db="EMBL/GenBank/DDBJ databases">
        <authorList>
            <person name="Sun Q."/>
            <person name="Inoue M."/>
        </authorList>
    </citation>
    <scope>NUCLEOTIDE SEQUENCE</scope>
    <source>
        <strain evidence="1">JCM 10664</strain>
    </source>
</reference>
<keyword evidence="4" id="KW-1185">Reference proteome</keyword>
<comment type="caution">
    <text evidence="2">The sequence shown here is derived from an EMBL/GenBank/DDBJ whole genome shotgun (WGS) entry which is preliminary data.</text>
</comment>
<evidence type="ECO:0000313" key="3">
    <source>
        <dbReference type="Proteomes" id="UP000597989"/>
    </source>
</evidence>
<evidence type="ECO:0000313" key="2">
    <source>
        <dbReference type="EMBL" id="GGI81331.1"/>
    </source>
</evidence>
<sequence length="133" mass="14989">MVRFGYVLEAVSTGAEVVEIARKPVDPEQRDPELLRQELRPWAEAELVRSKAEFGLYTAEFGSWGDGRSGFYLRMLYIVWGGDDVISAHVDDSPVNYAGVRALANQAEAFRVLRKAERQHVVRAGGHERLMAR</sequence>
<evidence type="ECO:0000313" key="1">
    <source>
        <dbReference type="EMBL" id="GAA0533434.1"/>
    </source>
</evidence>
<evidence type="ECO:0000313" key="4">
    <source>
        <dbReference type="Proteomes" id="UP001500220"/>
    </source>
</evidence>
<reference evidence="2" key="3">
    <citation type="submission" date="2020-09" db="EMBL/GenBank/DDBJ databases">
        <authorList>
            <person name="Sun Q."/>
            <person name="Zhou Y."/>
        </authorList>
    </citation>
    <scope>NUCLEOTIDE SEQUENCE</scope>
    <source>
        <strain evidence="2">CGMCC 4.7206</strain>
    </source>
</reference>
<accession>A0A917JS78</accession>
<dbReference type="EMBL" id="BMMT01000004">
    <property type="protein sequence ID" value="GGI81331.1"/>
    <property type="molecule type" value="Genomic_DNA"/>
</dbReference>
<gene>
    <name evidence="1" type="ORF">GCM10009545_40040</name>
    <name evidence="2" type="ORF">GCM10011581_18420</name>
</gene>
<name>A0A917JS78_9PSEU</name>
<dbReference type="Proteomes" id="UP001500220">
    <property type="component" value="Unassembled WGS sequence"/>
</dbReference>
<organism evidence="2 3">
    <name type="scientific">Saccharopolyspora thermophila</name>
    <dbReference type="NCBI Taxonomy" id="89367"/>
    <lineage>
        <taxon>Bacteria</taxon>
        <taxon>Bacillati</taxon>
        <taxon>Actinomycetota</taxon>
        <taxon>Actinomycetes</taxon>
        <taxon>Pseudonocardiales</taxon>
        <taxon>Pseudonocardiaceae</taxon>
        <taxon>Saccharopolyspora</taxon>
    </lineage>
</organism>
<reference evidence="1 4" key="2">
    <citation type="journal article" date="2019" name="Int. J. Syst. Evol. Microbiol.">
        <title>The Global Catalogue of Microorganisms (GCM) 10K type strain sequencing project: providing services to taxonomists for standard genome sequencing and annotation.</title>
        <authorList>
            <consortium name="The Broad Institute Genomics Platform"/>
            <consortium name="The Broad Institute Genome Sequencing Center for Infectious Disease"/>
            <person name="Wu L."/>
            <person name="Ma J."/>
        </authorList>
    </citation>
    <scope>NUCLEOTIDE SEQUENCE [LARGE SCALE GENOMIC DNA]</scope>
    <source>
        <strain evidence="1 4">JCM 10664</strain>
    </source>
</reference>